<comment type="caution">
    <text evidence="1">The sequence shown here is derived from an EMBL/GenBank/DDBJ whole genome shotgun (WGS) entry which is preliminary data.</text>
</comment>
<sequence>MVIINDLSHVEEVVSSEENNVLGGLALANAAAGAFAFGLQFSGTATFSNTFAVSAFFNISKSVSTSQSAAQ</sequence>
<proteinExistence type="predicted"/>
<name>A0A951QNX9_9CYAN</name>
<accession>A0A951QNX9</accession>
<gene>
    <name evidence="1" type="ORF">KME60_18885</name>
</gene>
<evidence type="ECO:0000313" key="2">
    <source>
        <dbReference type="Proteomes" id="UP000729701"/>
    </source>
</evidence>
<reference evidence="1" key="1">
    <citation type="submission" date="2021-05" db="EMBL/GenBank/DDBJ databases">
        <authorList>
            <person name="Pietrasiak N."/>
            <person name="Ward R."/>
            <person name="Stajich J.E."/>
            <person name="Kurbessoian T."/>
        </authorList>
    </citation>
    <scope>NUCLEOTIDE SEQUENCE</scope>
    <source>
        <strain evidence="1">GSE-NOS-MK-12-04C</strain>
    </source>
</reference>
<dbReference type="EMBL" id="JAHHGZ010000020">
    <property type="protein sequence ID" value="MBW4669422.1"/>
    <property type="molecule type" value="Genomic_DNA"/>
</dbReference>
<evidence type="ECO:0000313" key="1">
    <source>
        <dbReference type="EMBL" id="MBW4669422.1"/>
    </source>
</evidence>
<organism evidence="1 2">
    <name type="scientific">Cyanomargarita calcarea GSE-NOS-MK-12-04C</name>
    <dbReference type="NCBI Taxonomy" id="2839659"/>
    <lineage>
        <taxon>Bacteria</taxon>
        <taxon>Bacillati</taxon>
        <taxon>Cyanobacteriota</taxon>
        <taxon>Cyanophyceae</taxon>
        <taxon>Nostocales</taxon>
        <taxon>Cyanomargaritaceae</taxon>
        <taxon>Cyanomargarita</taxon>
    </lineage>
</organism>
<dbReference type="Proteomes" id="UP000729701">
    <property type="component" value="Unassembled WGS sequence"/>
</dbReference>
<dbReference type="AlphaFoldDB" id="A0A951QNX9"/>
<protein>
    <submittedName>
        <fullName evidence="1">Uncharacterized protein</fullName>
    </submittedName>
</protein>
<reference evidence="1" key="2">
    <citation type="journal article" date="2022" name="Microbiol. Resour. Announc.">
        <title>Metagenome Sequencing to Explore Phylogenomics of Terrestrial Cyanobacteria.</title>
        <authorList>
            <person name="Ward R.D."/>
            <person name="Stajich J.E."/>
            <person name="Johansen J.R."/>
            <person name="Huntemann M."/>
            <person name="Clum A."/>
            <person name="Foster B."/>
            <person name="Foster B."/>
            <person name="Roux S."/>
            <person name="Palaniappan K."/>
            <person name="Varghese N."/>
            <person name="Mukherjee S."/>
            <person name="Reddy T.B.K."/>
            <person name="Daum C."/>
            <person name="Copeland A."/>
            <person name="Chen I.A."/>
            <person name="Ivanova N.N."/>
            <person name="Kyrpides N.C."/>
            <person name="Shapiro N."/>
            <person name="Eloe-Fadrosh E.A."/>
            <person name="Pietrasiak N."/>
        </authorList>
    </citation>
    <scope>NUCLEOTIDE SEQUENCE</scope>
    <source>
        <strain evidence="1">GSE-NOS-MK-12-04C</strain>
    </source>
</reference>